<organism evidence="1 2">
    <name type="scientific">Cercopithifilaria johnstoni</name>
    <dbReference type="NCBI Taxonomy" id="2874296"/>
    <lineage>
        <taxon>Eukaryota</taxon>
        <taxon>Metazoa</taxon>
        <taxon>Ecdysozoa</taxon>
        <taxon>Nematoda</taxon>
        <taxon>Chromadorea</taxon>
        <taxon>Rhabditida</taxon>
        <taxon>Spirurina</taxon>
        <taxon>Spiruromorpha</taxon>
        <taxon>Filarioidea</taxon>
        <taxon>Onchocercidae</taxon>
        <taxon>Cercopithifilaria</taxon>
    </lineage>
</organism>
<comment type="caution">
    <text evidence="1">The sequence shown here is derived from an EMBL/GenBank/DDBJ whole genome shotgun (WGS) entry which is preliminary data.</text>
</comment>
<name>A0A8J2MS71_9BILA</name>
<evidence type="ECO:0000313" key="1">
    <source>
        <dbReference type="EMBL" id="CAG9538035.1"/>
    </source>
</evidence>
<protein>
    <submittedName>
        <fullName evidence="1">Uncharacterized protein</fullName>
    </submittedName>
</protein>
<evidence type="ECO:0000313" key="2">
    <source>
        <dbReference type="Proteomes" id="UP000746747"/>
    </source>
</evidence>
<dbReference type="EMBL" id="CAKAEH010001615">
    <property type="protein sequence ID" value="CAG9538035.1"/>
    <property type="molecule type" value="Genomic_DNA"/>
</dbReference>
<dbReference type="AlphaFoldDB" id="A0A8J2MS71"/>
<gene>
    <name evidence="1" type="ORF">CJOHNSTONI_LOCUS7786</name>
</gene>
<dbReference type="Proteomes" id="UP000746747">
    <property type="component" value="Unassembled WGS sequence"/>
</dbReference>
<reference evidence="1" key="1">
    <citation type="submission" date="2021-09" db="EMBL/GenBank/DDBJ databases">
        <authorList>
            <consortium name="Pathogen Informatics"/>
        </authorList>
    </citation>
    <scope>NUCLEOTIDE SEQUENCE</scope>
</reference>
<sequence>MGSVELANSKLPLIAGNLEQGANARWHQIKLRKHINRIQEEGVRIRAISPVICGYDAMQSTSYRVEGRHLGWPDRSELWRKEEMLDDVAAIMHMVNFLIKQKALSPR</sequence>
<proteinExistence type="predicted"/>
<keyword evidence="2" id="KW-1185">Reference proteome</keyword>
<accession>A0A8J2MS71</accession>